<comment type="caution">
    <text evidence="3">The sequence shown here is derived from an EMBL/GenBank/DDBJ whole genome shotgun (WGS) entry which is preliminary data.</text>
</comment>
<dbReference type="Proteomes" id="UP001234178">
    <property type="component" value="Unassembled WGS sequence"/>
</dbReference>
<reference evidence="3 4" key="1">
    <citation type="journal article" date="2023" name="Nucleic Acids Res.">
        <title>The hologenome of Daphnia magna reveals possible DNA methylation and microbiome-mediated evolution of the host genome.</title>
        <authorList>
            <person name="Chaturvedi A."/>
            <person name="Li X."/>
            <person name="Dhandapani V."/>
            <person name="Marshall H."/>
            <person name="Kissane S."/>
            <person name="Cuenca-Cambronero M."/>
            <person name="Asole G."/>
            <person name="Calvet F."/>
            <person name="Ruiz-Romero M."/>
            <person name="Marangio P."/>
            <person name="Guigo R."/>
            <person name="Rago D."/>
            <person name="Mirbahai L."/>
            <person name="Eastwood N."/>
            <person name="Colbourne J.K."/>
            <person name="Zhou J."/>
            <person name="Mallon E."/>
            <person name="Orsini L."/>
        </authorList>
    </citation>
    <scope>NUCLEOTIDE SEQUENCE [LARGE SCALE GENOMIC DNA]</scope>
    <source>
        <strain evidence="3">LRV0_1</strain>
    </source>
</reference>
<evidence type="ECO:0000256" key="2">
    <source>
        <dbReference type="SAM" id="SignalP"/>
    </source>
</evidence>
<evidence type="ECO:0000256" key="1">
    <source>
        <dbReference type="SAM" id="MobiDB-lite"/>
    </source>
</evidence>
<dbReference type="Gene3D" id="3.40.50.620">
    <property type="entry name" value="HUPs"/>
    <property type="match status" value="1"/>
</dbReference>
<sequence>MNHSYTLLVVMLIVHYGSSAPAPQSGSTSNVGSGLTNLNSNLLGSSTNPGLLNGGLGTGLGFNGLNSFGGGFGNGLGGFGSGLGTGIGGFGSGLGGFGSGLGGFGSGLGGIGSGLGGFGSGIGGFGTGLGGGLGGFGSGIGGFGTGLGGGLGGFGSGIGGFGTGLGGFGSGLGGIGGSLGGFGSGIGGFGTGLGGIGGGLGGFGSGIGGLGTGLGGLGGGFGGIGSGLSGFGLGNGLGGFNSFGIGGLNGLGFGNGLLNGGGLGGIGSLSSFGGNGLLGTGSLLNSGLLGTTGLNNGLGTVGSNFGLGSGLGLGSSFGTGFGLGNLGGGSFRSLPDLNRTAPLVNLMNGGSTLTSSDQHVNNLVNRIRAIQQEFATNASSSSRSTSSFGDIRSFDPTNDKDVHQIPPWITGGAGMAHFDRYCIVNGGMAETRTGTRKWMHVRLDVALHVGGPVGNVKRINKLGYGPYQQCYDALLKYTNPSENILVEIVEISALHAELHNDGFIHNHNGFEENIDGVLYMFVGRAPKSSGSFYYRTCYGNPFGFDSAVCAALFHKALLQSDDLSRVHDIHINNGFLRKDESEQVVTSLQQLGLNLRLFFQTMASHFYCYTSDQI</sequence>
<dbReference type="EMBL" id="JAOYFB010000036">
    <property type="protein sequence ID" value="KAK4018605.1"/>
    <property type="molecule type" value="Genomic_DNA"/>
</dbReference>
<accession>A0ABR0A0E6</accession>
<keyword evidence="4" id="KW-1185">Reference proteome</keyword>
<feature type="chain" id="PRO_5045200153" evidence="2">
    <location>
        <begin position="20"/>
        <end position="614"/>
    </location>
</feature>
<dbReference type="SUPFAM" id="SSF52402">
    <property type="entry name" value="Adenine nucleotide alpha hydrolases-like"/>
    <property type="match status" value="1"/>
</dbReference>
<proteinExistence type="predicted"/>
<feature type="region of interest" description="Disordered" evidence="1">
    <location>
        <begin position="376"/>
        <end position="406"/>
    </location>
</feature>
<gene>
    <name evidence="3" type="ORF">OUZ56_000652</name>
</gene>
<evidence type="ECO:0000313" key="3">
    <source>
        <dbReference type="EMBL" id="KAK4018605.1"/>
    </source>
</evidence>
<name>A0ABR0A0E6_9CRUS</name>
<keyword evidence="2" id="KW-0732">Signal</keyword>
<feature type="signal peptide" evidence="2">
    <location>
        <begin position="1"/>
        <end position="19"/>
    </location>
</feature>
<dbReference type="InterPro" id="IPR014729">
    <property type="entry name" value="Rossmann-like_a/b/a_fold"/>
</dbReference>
<organism evidence="3 4">
    <name type="scientific">Daphnia magna</name>
    <dbReference type="NCBI Taxonomy" id="35525"/>
    <lineage>
        <taxon>Eukaryota</taxon>
        <taxon>Metazoa</taxon>
        <taxon>Ecdysozoa</taxon>
        <taxon>Arthropoda</taxon>
        <taxon>Crustacea</taxon>
        <taxon>Branchiopoda</taxon>
        <taxon>Diplostraca</taxon>
        <taxon>Cladocera</taxon>
        <taxon>Anomopoda</taxon>
        <taxon>Daphniidae</taxon>
        <taxon>Daphnia</taxon>
    </lineage>
</organism>
<protein>
    <submittedName>
        <fullName evidence="3">Uncharacterized protein</fullName>
    </submittedName>
</protein>
<evidence type="ECO:0000313" key="4">
    <source>
        <dbReference type="Proteomes" id="UP001234178"/>
    </source>
</evidence>